<organism evidence="4 5">
    <name type="scientific">Magallana gigas</name>
    <name type="common">Pacific oyster</name>
    <name type="synonym">Crassostrea gigas</name>
    <dbReference type="NCBI Taxonomy" id="29159"/>
    <lineage>
        <taxon>Eukaryota</taxon>
        <taxon>Metazoa</taxon>
        <taxon>Spiralia</taxon>
        <taxon>Lophotrochozoa</taxon>
        <taxon>Mollusca</taxon>
        <taxon>Bivalvia</taxon>
        <taxon>Autobranchia</taxon>
        <taxon>Pteriomorphia</taxon>
        <taxon>Ostreida</taxon>
        <taxon>Ostreoidea</taxon>
        <taxon>Ostreidae</taxon>
        <taxon>Magallana</taxon>
    </lineage>
</organism>
<keyword evidence="2" id="KW-0812">Transmembrane</keyword>
<evidence type="ECO:0000256" key="2">
    <source>
        <dbReference type="SAM" id="Phobius"/>
    </source>
</evidence>
<keyword evidence="2" id="KW-0472">Membrane</keyword>
<dbReference type="InterPro" id="IPR000742">
    <property type="entry name" value="EGF"/>
</dbReference>
<reference evidence="4" key="1">
    <citation type="submission" date="2022-08" db="UniProtKB">
        <authorList>
            <consortium name="EnsemblMetazoa"/>
        </authorList>
    </citation>
    <scope>IDENTIFICATION</scope>
    <source>
        <strain evidence="4">05x7-T-G4-1.051#20</strain>
    </source>
</reference>
<dbReference type="EnsemblMetazoa" id="G9186.2">
    <property type="protein sequence ID" value="G9186.2:cds"/>
    <property type="gene ID" value="G9186"/>
</dbReference>
<dbReference type="PROSITE" id="PS00022">
    <property type="entry name" value="EGF_1"/>
    <property type="match status" value="1"/>
</dbReference>
<feature type="region of interest" description="Disordered" evidence="1">
    <location>
        <begin position="28"/>
        <end position="70"/>
    </location>
</feature>
<feature type="transmembrane region" description="Helical" evidence="2">
    <location>
        <begin position="90"/>
        <end position="108"/>
    </location>
</feature>
<evidence type="ECO:0000256" key="1">
    <source>
        <dbReference type="SAM" id="MobiDB-lite"/>
    </source>
</evidence>
<evidence type="ECO:0000313" key="4">
    <source>
        <dbReference type="EnsemblMetazoa" id="G9186.2:cds"/>
    </source>
</evidence>
<dbReference type="Proteomes" id="UP000005408">
    <property type="component" value="Unassembled WGS sequence"/>
</dbReference>
<sequence>MVYTNKKLHVIDEGHIQWSAMRRGWGRLPARQNNRHPSHTAGRQEADTGDRQETGTGDRHRTEGSHTHTHHACTHYSDMSRQRFSDKPPLLVPVLLLALYTTAVLAALEKGGGDCSAGADQAAKNDICGGPTKGFCVDSKTSKAACACFDAYEGPLCQTLAAPTTSSTGSSNAGKNALTALALGLGGAYLLNSLTNQQGFRNNRMDQYLLSGTVNPYLAAQNAAATASSLDGFVGTDTGTAFPFPVNTGGSYPLVLTGPPMGKLKG</sequence>
<name>A0A8W8P0Z2_MAGGI</name>
<evidence type="ECO:0000313" key="5">
    <source>
        <dbReference type="Proteomes" id="UP000005408"/>
    </source>
</evidence>
<accession>A0A8W8P0Z2</accession>
<feature type="domain" description="EGF-like" evidence="3">
    <location>
        <begin position="146"/>
        <end position="157"/>
    </location>
</feature>
<keyword evidence="5" id="KW-1185">Reference proteome</keyword>
<evidence type="ECO:0000259" key="3">
    <source>
        <dbReference type="PROSITE" id="PS00022"/>
    </source>
</evidence>
<proteinExistence type="predicted"/>
<keyword evidence="2" id="KW-1133">Transmembrane helix</keyword>
<dbReference type="AlphaFoldDB" id="A0A8W8P0Z2"/>
<protein>
    <recommendedName>
        <fullName evidence="3">EGF-like domain-containing protein</fullName>
    </recommendedName>
</protein>
<feature type="compositionally biased region" description="Basic and acidic residues" evidence="1">
    <location>
        <begin position="42"/>
        <end position="66"/>
    </location>
</feature>